<protein>
    <submittedName>
        <fullName evidence="1">T32E20.34</fullName>
    </submittedName>
</protein>
<reference evidence="1" key="3">
    <citation type="submission" date="2000-06" db="EMBL/GenBank/DDBJ databases">
        <authorList>
            <person name="Cheuk R."/>
            <person name="Shinn P."/>
            <person name="Brooks S."/>
            <person name="Buehler E."/>
            <person name="Chao Q."/>
            <person name="Johnson-Hopson C."/>
            <person name="Khan S."/>
            <person name="Kim C."/>
            <person name="Altafi H."/>
            <person name="Bei B."/>
            <person name="Chin C."/>
            <person name="Chiou J."/>
            <person name="Choi E."/>
            <person name="Conn L."/>
            <person name="Conway A."/>
            <person name="Gonzalez A."/>
            <person name="Hansen N."/>
            <person name="Howing B."/>
            <person name="Koo T."/>
            <person name="Lam B."/>
            <person name="Lee J."/>
            <person name="Lenz C."/>
            <person name="Li J."/>
            <person name="Liu A."/>
            <person name="Liu J."/>
            <person name="Liu S."/>
            <person name="Mukharsky N."/>
            <person name="Nguyen M."/>
            <person name="Palm C."/>
            <person name="Pham P."/>
            <person name="Sakano H."/>
            <person name="Schwartz J."/>
            <person name="Southwick A."/>
            <person name="Thaveri A."/>
            <person name="Toriumi M."/>
            <person name="Vaysberg M."/>
            <person name="Yu G."/>
            <person name="Davis R."/>
            <person name="Federspiel N."/>
            <person name="Theologis A."/>
            <person name="Ecker J."/>
        </authorList>
    </citation>
    <scope>NUCLEOTIDE SEQUENCE</scope>
</reference>
<evidence type="ECO:0000313" key="1">
    <source>
        <dbReference type="EMBL" id="AAF79795.1"/>
    </source>
</evidence>
<sequence>MLNTLRANKKMDLVDGTLSKLVVNSSNIESWISVNWLLVSWELLLHLAQAHSKVKHKEQRILYAKSCEYVA</sequence>
<accession>Q9LP86</accession>
<name>Q9LP86_ARATH</name>
<reference evidence="1" key="2">
    <citation type="submission" date="2000-02" db="EMBL/GenBank/DDBJ databases">
        <title>Genomic sequence for Arabidopsis thaliana BAC T32E20 from chromosome I.</title>
        <authorList>
            <person name="Shinn P."/>
            <person name="Brooks S."/>
            <person name="Buehler E."/>
            <person name="Chao Q."/>
            <person name="Johnson-Hopson C."/>
            <person name="Khan S."/>
            <person name="Kim C."/>
            <person name="Altafi H."/>
            <person name="Bei Q."/>
            <person name="Chin C."/>
            <person name="Chiou J."/>
            <person name="Choi E."/>
            <person name="Conn L."/>
            <person name="Conway A."/>
            <person name="Gonzales A."/>
            <person name="Hansen N."/>
            <person name="Howing B."/>
            <person name="Koo T."/>
            <person name="Lam B."/>
            <person name="Lee J."/>
            <person name="Lenz C."/>
            <person name="Li J."/>
            <person name="Liu A."/>
            <person name="Liu K."/>
            <person name="Liu S."/>
            <person name="Mukharsky N."/>
            <person name="Nguyen M."/>
            <person name="Palm C."/>
            <person name="Pham P."/>
            <person name="Sakano H."/>
            <person name="Schwartz J."/>
            <person name="Southwick A."/>
            <person name="Thaveri A."/>
            <person name="Toriumi M."/>
            <person name="Vaysberg M."/>
            <person name="Yu G."/>
            <person name="Federspiel N.A."/>
            <person name="Theologis A."/>
            <person name="Ecker J.R."/>
        </authorList>
    </citation>
    <scope>NUCLEOTIDE SEQUENCE</scope>
</reference>
<proteinExistence type="predicted"/>
<dbReference type="EMBL" id="AC020646">
    <property type="protein sequence ID" value="AAF79795.1"/>
    <property type="molecule type" value="Genomic_DNA"/>
</dbReference>
<organism evidence="1">
    <name type="scientific">Arabidopsis thaliana</name>
    <name type="common">Mouse-ear cress</name>
    <dbReference type="NCBI Taxonomy" id="3702"/>
    <lineage>
        <taxon>Eukaryota</taxon>
        <taxon>Viridiplantae</taxon>
        <taxon>Streptophyta</taxon>
        <taxon>Embryophyta</taxon>
        <taxon>Tracheophyta</taxon>
        <taxon>Spermatophyta</taxon>
        <taxon>Magnoliopsida</taxon>
        <taxon>eudicotyledons</taxon>
        <taxon>Gunneridae</taxon>
        <taxon>Pentapetalae</taxon>
        <taxon>rosids</taxon>
        <taxon>malvids</taxon>
        <taxon>Brassicales</taxon>
        <taxon>Brassicaceae</taxon>
        <taxon>Camelineae</taxon>
        <taxon>Arabidopsis</taxon>
    </lineage>
</organism>
<reference key="1">
    <citation type="journal article" date="2000" name="Nature">
        <title>Sequence and analysis of chromosome 1 of the plant Arabidopsis thaliana.</title>
        <authorList>
            <person name="Theologis A."/>
            <person name="Ecker J.R."/>
            <person name="Palm C.J."/>
            <person name="Federspiel N.A."/>
            <person name="Kaul S."/>
            <person name="White O."/>
            <person name="Alonso J."/>
            <person name="Altafi H."/>
            <person name="Araujo R."/>
            <person name="Bowman C.L."/>
            <person name="Brooks S.Y."/>
            <person name="Buehler E."/>
            <person name="Chan A."/>
            <person name="Chao Q."/>
            <person name="Chen H."/>
            <person name="Cheuk R.F."/>
            <person name="Chin C.W."/>
            <person name="Chung M.K."/>
            <person name="Conn L."/>
            <person name="Conway A.B."/>
            <person name="Conway A.R."/>
            <person name="Creasy T.H."/>
            <person name="Dewar K."/>
            <person name="Dunn P."/>
            <person name="Etgu P."/>
            <person name="Feldblyum T.V."/>
            <person name="Feng J."/>
            <person name="Fong B."/>
            <person name="Fujii C.Y."/>
            <person name="Gill J.E."/>
            <person name="Goldsmith A.D."/>
            <person name="Haas B."/>
            <person name="Hansen N.F."/>
            <person name="Hughes B."/>
            <person name="Huizar L."/>
            <person name="Hunter J.L."/>
            <person name="Jenkins J."/>
            <person name="Johnson-Hopson C."/>
            <person name="Khan S."/>
            <person name="Khaykin E."/>
            <person name="Kim C.J."/>
            <person name="Koo H.L."/>
            <person name="Kremenetskaia I."/>
            <person name="Kurtz D.B."/>
            <person name="Kwan A."/>
            <person name="Lam B."/>
            <person name="Langin-Hooper S."/>
            <person name="Lee A."/>
            <person name="Lee J.M."/>
            <person name="Lenz C.A."/>
            <person name="Li J.H."/>
            <person name="Li Y."/>
            <person name="Lin X."/>
            <person name="Liu S.X."/>
            <person name="Liu Z.A."/>
            <person name="Luros J.S."/>
            <person name="Maiti R."/>
            <person name="Marziali A."/>
            <person name="Militscher J."/>
            <person name="Miranda M."/>
            <person name="Nguyen M."/>
            <person name="Nierman W.C."/>
            <person name="Osborne B.I."/>
            <person name="Pai G."/>
            <person name="Peterson J."/>
            <person name="Pham P.K."/>
            <person name="Rizzo M."/>
            <person name="Rooney T."/>
            <person name="Rowley D."/>
            <person name="Sakano H."/>
            <person name="Salzberg S.L."/>
            <person name="Schwartz J.R."/>
            <person name="Shinn P."/>
            <person name="Southwick A.M."/>
            <person name="Sun H."/>
            <person name="Tallon L.J."/>
            <person name="Tambunga G."/>
            <person name="Toriumi M.J."/>
            <person name="Town C.D."/>
            <person name="Utterback T."/>
            <person name="Van Aken S."/>
            <person name="Vaysberg M."/>
            <person name="Vysotskaia V.S."/>
            <person name="Walker M."/>
            <person name="Wu D."/>
            <person name="Yu G."/>
            <person name="Fraser C.M."/>
            <person name="Venter J.C."/>
            <person name="Davis R.W."/>
        </authorList>
    </citation>
    <scope>NUCLEOTIDE SEQUENCE [LARGE SCALE GENOMIC DNA]</scope>
    <source>
        <strain>cv. Columbia</strain>
    </source>
</reference>
<dbReference type="AlphaFoldDB" id="Q9LP86"/>